<feature type="region of interest" description="Disordered" evidence="11">
    <location>
        <begin position="681"/>
        <end position="700"/>
    </location>
</feature>
<dbReference type="OrthoDB" id="5410658at2759"/>
<dbReference type="STRING" id="1284197.S8BR72"/>
<evidence type="ECO:0000256" key="1">
    <source>
        <dbReference type="ARBA" id="ARBA00008874"/>
    </source>
</evidence>
<evidence type="ECO:0000256" key="5">
    <source>
        <dbReference type="ARBA" id="ARBA00022741"/>
    </source>
</evidence>
<evidence type="ECO:0000256" key="4">
    <source>
        <dbReference type="ARBA" id="ARBA00022679"/>
    </source>
</evidence>
<feature type="compositionally biased region" description="Low complexity" evidence="11">
    <location>
        <begin position="685"/>
        <end position="696"/>
    </location>
</feature>
<name>S8BR72_DACHA</name>
<feature type="compositionally biased region" description="Polar residues" evidence="11">
    <location>
        <begin position="973"/>
        <end position="986"/>
    </location>
</feature>
<dbReference type="PANTHER" id="PTHR48012">
    <property type="entry name" value="STERILE20-LIKE KINASE, ISOFORM B-RELATED"/>
    <property type="match status" value="1"/>
</dbReference>
<feature type="region of interest" description="Disordered" evidence="11">
    <location>
        <begin position="374"/>
        <end position="557"/>
    </location>
</feature>
<comment type="caution">
    <text evidence="13">The sequence shown here is derived from an EMBL/GenBank/DDBJ whole genome shotgun (WGS) entry which is preliminary data.</text>
</comment>
<feature type="binding site" evidence="10">
    <location>
        <position position="85"/>
    </location>
    <ligand>
        <name>ATP</name>
        <dbReference type="ChEBI" id="CHEBI:30616"/>
    </ligand>
</feature>
<keyword evidence="4" id="KW-0808">Transferase</keyword>
<keyword evidence="3" id="KW-0723">Serine/threonine-protein kinase</keyword>
<feature type="region of interest" description="Disordered" evidence="11">
    <location>
        <begin position="1"/>
        <end position="51"/>
    </location>
</feature>
<evidence type="ECO:0000259" key="12">
    <source>
        <dbReference type="PROSITE" id="PS50011"/>
    </source>
</evidence>
<dbReference type="InterPro" id="IPR000719">
    <property type="entry name" value="Prot_kinase_dom"/>
</dbReference>
<dbReference type="PROSITE" id="PS00107">
    <property type="entry name" value="PROTEIN_KINASE_ATP"/>
    <property type="match status" value="1"/>
</dbReference>
<dbReference type="PROSITE" id="PS00108">
    <property type="entry name" value="PROTEIN_KINASE_ST"/>
    <property type="match status" value="1"/>
</dbReference>
<keyword evidence="14" id="KW-1185">Reference proteome</keyword>
<evidence type="ECO:0000256" key="6">
    <source>
        <dbReference type="ARBA" id="ARBA00022777"/>
    </source>
</evidence>
<dbReference type="InterPro" id="IPR008271">
    <property type="entry name" value="Ser/Thr_kinase_AS"/>
</dbReference>
<dbReference type="eggNOG" id="KOG0201">
    <property type="taxonomic scope" value="Eukaryota"/>
</dbReference>
<dbReference type="Proteomes" id="UP000015100">
    <property type="component" value="Unassembled WGS sequence"/>
</dbReference>
<reference evidence="13 14" key="1">
    <citation type="journal article" date="2013" name="PLoS Genet.">
        <title>Genomic mechanisms accounting for the adaptation to parasitism in nematode-trapping fungi.</title>
        <authorList>
            <person name="Meerupati T."/>
            <person name="Andersson K.M."/>
            <person name="Friman E."/>
            <person name="Kumar D."/>
            <person name="Tunlid A."/>
            <person name="Ahren D."/>
        </authorList>
    </citation>
    <scope>NUCLEOTIDE SEQUENCE [LARGE SCALE GENOMIC DNA]</scope>
    <source>
        <strain evidence="13 14">CBS 200.50</strain>
    </source>
</reference>
<evidence type="ECO:0000313" key="14">
    <source>
        <dbReference type="Proteomes" id="UP000015100"/>
    </source>
</evidence>
<keyword evidence="5 10" id="KW-0547">Nucleotide-binding</keyword>
<feature type="compositionally biased region" description="Basic and acidic residues" evidence="11">
    <location>
        <begin position="841"/>
        <end position="852"/>
    </location>
</feature>
<dbReference type="HOGENOM" id="CLU_268431_0_0_1"/>
<proteinExistence type="inferred from homology"/>
<feature type="compositionally biased region" description="Polar residues" evidence="11">
    <location>
        <begin position="777"/>
        <end position="790"/>
    </location>
</feature>
<dbReference type="AlphaFoldDB" id="S8BR72"/>
<dbReference type="EMBL" id="AQGS01000612">
    <property type="protein sequence ID" value="EPS37757.1"/>
    <property type="molecule type" value="Genomic_DNA"/>
</dbReference>
<dbReference type="GO" id="GO:0005737">
    <property type="term" value="C:cytoplasm"/>
    <property type="evidence" value="ECO:0007669"/>
    <property type="project" value="TreeGrafter"/>
</dbReference>
<feature type="compositionally biased region" description="Basic and acidic residues" evidence="11">
    <location>
        <begin position="505"/>
        <end position="523"/>
    </location>
</feature>
<feature type="compositionally biased region" description="Polar residues" evidence="11">
    <location>
        <begin position="1186"/>
        <end position="1200"/>
    </location>
</feature>
<evidence type="ECO:0000256" key="3">
    <source>
        <dbReference type="ARBA" id="ARBA00022527"/>
    </source>
</evidence>
<accession>S8BR72</accession>
<dbReference type="GO" id="GO:0005524">
    <property type="term" value="F:ATP binding"/>
    <property type="evidence" value="ECO:0007669"/>
    <property type="project" value="UniProtKB-UniRule"/>
</dbReference>
<feature type="region of interest" description="Disordered" evidence="11">
    <location>
        <begin position="916"/>
        <end position="1009"/>
    </location>
</feature>
<evidence type="ECO:0000313" key="13">
    <source>
        <dbReference type="EMBL" id="EPS37757.1"/>
    </source>
</evidence>
<feature type="compositionally biased region" description="Polar residues" evidence="11">
    <location>
        <begin position="481"/>
        <end position="494"/>
    </location>
</feature>
<feature type="domain" description="Protein kinase" evidence="12">
    <location>
        <begin position="56"/>
        <end position="312"/>
    </location>
</feature>
<keyword evidence="6" id="KW-0418">Kinase</keyword>
<dbReference type="SUPFAM" id="SSF56112">
    <property type="entry name" value="Protein kinase-like (PK-like)"/>
    <property type="match status" value="1"/>
</dbReference>
<dbReference type="Pfam" id="PF00069">
    <property type="entry name" value="Pkinase"/>
    <property type="match status" value="1"/>
</dbReference>
<gene>
    <name evidence="13" type="ORF">H072_8550</name>
</gene>
<dbReference type="Gene3D" id="1.10.510.10">
    <property type="entry name" value="Transferase(Phosphotransferase) domain 1"/>
    <property type="match status" value="1"/>
</dbReference>
<feature type="compositionally biased region" description="Low complexity" evidence="11">
    <location>
        <begin position="1079"/>
        <end position="1092"/>
    </location>
</feature>
<evidence type="ECO:0000256" key="10">
    <source>
        <dbReference type="PROSITE-ProRule" id="PRU10141"/>
    </source>
</evidence>
<dbReference type="InterPro" id="IPR011009">
    <property type="entry name" value="Kinase-like_dom_sf"/>
</dbReference>
<feature type="compositionally biased region" description="Basic and acidic residues" evidence="11">
    <location>
        <begin position="953"/>
        <end position="963"/>
    </location>
</feature>
<feature type="compositionally biased region" description="Polar residues" evidence="11">
    <location>
        <begin position="538"/>
        <end position="557"/>
    </location>
</feature>
<organism evidence="13 14">
    <name type="scientific">Dactylellina haptotyla (strain CBS 200.50)</name>
    <name type="common">Nematode-trapping fungus</name>
    <name type="synonym">Monacrosporium haptotylum</name>
    <dbReference type="NCBI Taxonomy" id="1284197"/>
    <lineage>
        <taxon>Eukaryota</taxon>
        <taxon>Fungi</taxon>
        <taxon>Dikarya</taxon>
        <taxon>Ascomycota</taxon>
        <taxon>Pezizomycotina</taxon>
        <taxon>Orbiliomycetes</taxon>
        <taxon>Orbiliales</taxon>
        <taxon>Orbiliaceae</taxon>
        <taxon>Dactylellina</taxon>
    </lineage>
</organism>
<sequence>MMITGSRQSAPNPVTGAHRPSSSAGPSSSKRPASSRLPPRPTTSTGPTGDELASNYIIEELVGRGAFGKVYKAWDKPNRRWVAIKVFDLENADDDIADLSEEIAILSECRHPNVTEHYISFFKGYHLWIVMEYVDYGSCSDWVRVTPLREEQYISVILREVVKALVYIHDCQLIHRDLKAANILLSTKGEVKLADFGVSARVTEYHAIRQTFVGTPLWMAPEVINTHLSEEAGYNSKIDIWSLGITAIELAVGEPPYAGTSHARSIVAIGAKPPPRLPTDFSDEFQDFVATCLVKDPRARPTSRQLLDHPFLKEVKGAPMIRQLTSRGTRTQRDAMGFPVKPAPHELSILADPPVASEDDDGWDFNSTIRSMQDIKFTVQPPTIPREQENKRRQSIASVVTSGDDGHTIRIEAPSRNSNSNQQTVRSHRRTTSNTELRVTGRKSLEPTRPTPSRPQTSHNTSSRPSLGLRDQQREREATVKPTTFGRQLASNEVNARVAGHRTGRASDGKRRVSIGEKCKADEPTTVDLPTARPQPAAVNSQNRMGRPSTAGQRRNTLDRQQSSLNELENNPFISGFKTAAPHDWKGYLGRTAFDSVVKLSLEELYLSLAPGKKKDIMKNMAKAWAELDAISPELELTLLRKIGLGLMRMQKLGLVVFGEHKDKDARCADCLSKLKDFLGESRPSTASTDEASSTSEKGDAYTDFKQEEVFARERRMAYLEKNDAEPLFATTRNEQIKNQHWNKANRSQQMLVSPVLGDVAEAAPHKGDVAHKISKESLQNAPRSTTPQVTPVKEVVFAEPVSEEANKRKERADKRRAEYKNKRAKEEARPSSRETPAARQQKEAAAEVPKRREVRRQQSKSSSHDGTISELEPEQEDAEGKPVAIDRTPATPKIERKRKLIAPINNRLPDDVVEAKAAPVRHTGPSPVKLYSPRTRLRQALESSPPIPMTAVRERSETKAPEGSRTPLMQKRISQLRSPEQNPENNLGKAATPDLGENRREPDQGKNRLAFARQVEYMDSPVQPSIPLNPPLLVRRESRISHANEVRPRAKSIVSNPTPEQLPIKTPGRKRSQSNIGSSDAVASHVVAALARQHRQSNASAQEVQGRSKPSNAPPPSRPTRTSPTDMFGPELVPAKRLERPILRPTSQPSGVRQSPARLGRPFTAHASAPALSNTPAVPKEQNRFSRSTTERPTNITQHMNDDDEKDSVYPIPPTRSVFFNL</sequence>
<evidence type="ECO:0000256" key="8">
    <source>
        <dbReference type="ARBA" id="ARBA00047899"/>
    </source>
</evidence>
<dbReference type="PROSITE" id="PS50011">
    <property type="entry name" value="PROTEIN_KINASE_DOM"/>
    <property type="match status" value="1"/>
</dbReference>
<feature type="region of interest" description="Disordered" evidence="11">
    <location>
        <begin position="775"/>
        <end position="899"/>
    </location>
</feature>
<evidence type="ECO:0000256" key="2">
    <source>
        <dbReference type="ARBA" id="ARBA00012513"/>
    </source>
</evidence>
<protein>
    <recommendedName>
        <fullName evidence="2">non-specific serine/threonine protein kinase</fullName>
        <ecNumber evidence="2">2.7.11.1</ecNumber>
    </recommendedName>
</protein>
<feature type="compositionally biased region" description="Basic and acidic residues" evidence="11">
    <location>
        <begin position="997"/>
        <end position="1007"/>
    </location>
</feature>
<feature type="region of interest" description="Disordered" evidence="11">
    <location>
        <begin position="1044"/>
        <end position="1216"/>
    </location>
</feature>
<feature type="compositionally biased region" description="Basic and acidic residues" evidence="11">
    <location>
        <begin position="805"/>
        <end position="833"/>
    </location>
</feature>
<feature type="compositionally biased region" description="Low complexity" evidence="11">
    <location>
        <begin position="16"/>
        <end position="49"/>
    </location>
</feature>
<dbReference type="GO" id="GO:0004674">
    <property type="term" value="F:protein serine/threonine kinase activity"/>
    <property type="evidence" value="ECO:0007669"/>
    <property type="project" value="UniProtKB-KW"/>
</dbReference>
<evidence type="ECO:0000256" key="9">
    <source>
        <dbReference type="ARBA" id="ARBA00048679"/>
    </source>
</evidence>
<comment type="similarity">
    <text evidence="1">Belongs to the protein kinase superfamily. STE Ser/Thr protein kinase family. STE20 subfamily.</text>
</comment>
<dbReference type="InterPro" id="IPR017441">
    <property type="entry name" value="Protein_kinase_ATP_BS"/>
</dbReference>
<feature type="compositionally biased region" description="Polar residues" evidence="11">
    <location>
        <begin position="415"/>
        <end position="425"/>
    </location>
</feature>
<keyword evidence="7 10" id="KW-0067">ATP-binding</keyword>
<dbReference type="InterPro" id="IPR050629">
    <property type="entry name" value="STE20/SPS1-PAK"/>
</dbReference>
<evidence type="ECO:0000256" key="7">
    <source>
        <dbReference type="ARBA" id="ARBA00022840"/>
    </source>
</evidence>
<feature type="compositionally biased region" description="Polar residues" evidence="11">
    <location>
        <begin position="1"/>
        <end position="12"/>
    </location>
</feature>
<comment type="catalytic activity">
    <reaction evidence="9">
        <text>L-seryl-[protein] + ATP = O-phospho-L-seryl-[protein] + ADP + H(+)</text>
        <dbReference type="Rhea" id="RHEA:17989"/>
        <dbReference type="Rhea" id="RHEA-COMP:9863"/>
        <dbReference type="Rhea" id="RHEA-COMP:11604"/>
        <dbReference type="ChEBI" id="CHEBI:15378"/>
        <dbReference type="ChEBI" id="CHEBI:29999"/>
        <dbReference type="ChEBI" id="CHEBI:30616"/>
        <dbReference type="ChEBI" id="CHEBI:83421"/>
        <dbReference type="ChEBI" id="CHEBI:456216"/>
        <dbReference type="EC" id="2.7.11.1"/>
    </reaction>
</comment>
<comment type="catalytic activity">
    <reaction evidence="8">
        <text>L-threonyl-[protein] + ATP = O-phospho-L-threonyl-[protein] + ADP + H(+)</text>
        <dbReference type="Rhea" id="RHEA:46608"/>
        <dbReference type="Rhea" id="RHEA-COMP:11060"/>
        <dbReference type="Rhea" id="RHEA-COMP:11605"/>
        <dbReference type="ChEBI" id="CHEBI:15378"/>
        <dbReference type="ChEBI" id="CHEBI:30013"/>
        <dbReference type="ChEBI" id="CHEBI:30616"/>
        <dbReference type="ChEBI" id="CHEBI:61977"/>
        <dbReference type="ChEBI" id="CHEBI:456216"/>
        <dbReference type="EC" id="2.7.11.1"/>
    </reaction>
</comment>
<dbReference type="EC" id="2.7.11.1" evidence="2"/>
<dbReference type="SMART" id="SM00220">
    <property type="entry name" value="S_TKc"/>
    <property type="match status" value="1"/>
</dbReference>
<dbReference type="PANTHER" id="PTHR48012:SF10">
    <property type="entry name" value="FI20177P1"/>
    <property type="match status" value="1"/>
</dbReference>
<feature type="compositionally biased region" description="Polar residues" evidence="11">
    <location>
        <begin position="1097"/>
        <end position="1106"/>
    </location>
</feature>
<evidence type="ECO:0000256" key="11">
    <source>
        <dbReference type="SAM" id="MobiDB-lite"/>
    </source>
</evidence>
<reference evidence="14" key="2">
    <citation type="submission" date="2013-04" db="EMBL/GenBank/DDBJ databases">
        <title>Genomic mechanisms accounting for the adaptation to parasitism in nematode-trapping fungi.</title>
        <authorList>
            <person name="Ahren D.G."/>
        </authorList>
    </citation>
    <scope>NUCLEOTIDE SEQUENCE [LARGE SCALE GENOMIC DNA]</scope>
    <source>
        <strain evidence="14">CBS 200.50</strain>
    </source>
</reference>
<dbReference type="OMA" id="DEARHEC"/>